<evidence type="ECO:0000313" key="2">
    <source>
        <dbReference type="EMBL" id="MCI2229575.1"/>
    </source>
</evidence>
<protein>
    <submittedName>
        <fullName evidence="2">Uncharacterized protein</fullName>
    </submittedName>
</protein>
<comment type="caution">
    <text evidence="2">The sequence shown here is derived from an EMBL/GenBank/DDBJ whole genome shotgun (WGS) entry which is preliminary data.</text>
</comment>
<feature type="region of interest" description="Disordered" evidence="1">
    <location>
        <begin position="109"/>
        <end position="128"/>
    </location>
</feature>
<dbReference type="AlphaFoldDB" id="A0A9X2ALS1"/>
<gene>
    <name evidence="2" type="ORF">MC378_10385</name>
</gene>
<dbReference type="RefSeq" id="WP_242178701.1">
    <property type="nucleotide sequence ID" value="NZ_JAKQYM010000007.1"/>
</dbReference>
<name>A0A9X2ALS1_9FLAO</name>
<organism evidence="2 3">
    <name type="scientific">Polaribacter marinus</name>
    <dbReference type="NCBI Taxonomy" id="2916838"/>
    <lineage>
        <taxon>Bacteria</taxon>
        <taxon>Pseudomonadati</taxon>
        <taxon>Bacteroidota</taxon>
        <taxon>Flavobacteriia</taxon>
        <taxon>Flavobacteriales</taxon>
        <taxon>Flavobacteriaceae</taxon>
    </lineage>
</organism>
<dbReference type="EMBL" id="JAKQYM010000007">
    <property type="protein sequence ID" value="MCI2229575.1"/>
    <property type="molecule type" value="Genomic_DNA"/>
</dbReference>
<keyword evidence="3" id="KW-1185">Reference proteome</keyword>
<evidence type="ECO:0000313" key="3">
    <source>
        <dbReference type="Proteomes" id="UP001139369"/>
    </source>
</evidence>
<accession>A0A9X2ALS1</accession>
<proteinExistence type="predicted"/>
<reference evidence="2" key="1">
    <citation type="submission" date="2022-02" db="EMBL/GenBank/DDBJ databases">
        <title>Polaribacter sp. MSW13, isolated from seawater.</title>
        <authorList>
            <person name="Kristyanto S."/>
            <person name="Jung J."/>
            <person name="Jeon C.O."/>
        </authorList>
    </citation>
    <scope>NUCLEOTIDE SEQUENCE</scope>
    <source>
        <strain evidence="2">MSW13</strain>
    </source>
</reference>
<evidence type="ECO:0000256" key="1">
    <source>
        <dbReference type="SAM" id="MobiDB-lite"/>
    </source>
</evidence>
<dbReference type="Proteomes" id="UP001139369">
    <property type="component" value="Unassembled WGS sequence"/>
</dbReference>
<sequence>MSKNKKSFKTWVKFRLNRLQNWWYYRVRMFQLWWADAPKYQKDVEKGNFYLRRGAVYQVGQPFTIKDRFGTRQRYIDNLFFDFKKNKITHKFSDKPIKGYTEKFMPKKKTLGMTPRMENPPKPPKKQN</sequence>